<dbReference type="AlphaFoldDB" id="A0A6N0IHW5"/>
<name>A0A6N0IHW5_ECOLX</name>
<organism evidence="1">
    <name type="scientific">Escherichia coli</name>
    <dbReference type="NCBI Taxonomy" id="562"/>
    <lineage>
        <taxon>Bacteria</taxon>
        <taxon>Pseudomonadati</taxon>
        <taxon>Pseudomonadota</taxon>
        <taxon>Gammaproteobacteria</taxon>
        <taxon>Enterobacterales</taxon>
        <taxon>Enterobacteriaceae</taxon>
        <taxon>Escherichia</taxon>
    </lineage>
</organism>
<dbReference type="Pfam" id="PF05990">
    <property type="entry name" value="DUF900"/>
    <property type="match status" value="1"/>
</dbReference>
<evidence type="ECO:0000313" key="1">
    <source>
        <dbReference type="EMBL" id="QKQ34333.1"/>
    </source>
</evidence>
<dbReference type="InterPro" id="IPR010297">
    <property type="entry name" value="DUF900_hydrolase"/>
</dbReference>
<sequence>MESNKNKRIYIICHSFGTYLVYCALSKLTHTDAKKLNV</sequence>
<accession>A0A6N0IHW5</accession>
<reference evidence="1" key="1">
    <citation type="submission" date="2020-05" db="EMBL/GenBank/DDBJ databases">
        <title>Title: F plasmids are the major carriers of antibiotic resistance genes in human-associated commensal E. coli.</title>
        <authorList>
            <person name="Stephens C."/>
            <person name="Arismendi T."/>
            <person name="Wright M."/>
            <person name="Hartman A."/>
            <person name="Gonzalez A."/>
            <person name="Gill M."/>
            <person name="Pandori M."/>
            <person name="Hess D."/>
        </authorList>
    </citation>
    <scope>NUCLEOTIDE SEQUENCE</scope>
    <source>
        <strain evidence="1">SCU-478</strain>
    </source>
</reference>
<proteinExistence type="predicted"/>
<gene>
    <name evidence="1" type="ORF">HPE44_07130</name>
</gene>
<protein>
    <submittedName>
        <fullName evidence="1">Alpha/beta hydrolase</fullName>
    </submittedName>
</protein>
<dbReference type="GO" id="GO:0016787">
    <property type="term" value="F:hydrolase activity"/>
    <property type="evidence" value="ECO:0007669"/>
    <property type="project" value="UniProtKB-KW"/>
</dbReference>
<dbReference type="EMBL" id="CP054563">
    <property type="protein sequence ID" value="QKQ34333.1"/>
    <property type="molecule type" value="Genomic_DNA"/>
</dbReference>
<keyword evidence="1" id="KW-0378">Hydrolase</keyword>